<keyword evidence="3" id="KW-1185">Reference proteome</keyword>
<gene>
    <name evidence="2" type="ORF">T190115A13A_40050</name>
</gene>
<sequence>METKQLQYGPLIYILAIIGFPLCCCAGVGVIPAGIAYFIAHTELKKYYETPDDYSNQDNIYTGKIVALVVVIINLLYLAYTIYQIYTIGWDNLMEQSRQIMEQYEQ</sequence>
<name>A0ABP1FDY0_9FLAO</name>
<proteinExistence type="predicted"/>
<evidence type="ECO:0008006" key="4">
    <source>
        <dbReference type="Google" id="ProtNLM"/>
    </source>
</evidence>
<feature type="transmembrane region" description="Helical" evidence="1">
    <location>
        <begin position="12"/>
        <end position="40"/>
    </location>
</feature>
<dbReference type="RefSeq" id="WP_348706393.1">
    <property type="nucleotide sequence ID" value="NZ_CAXIYA010000037.1"/>
</dbReference>
<keyword evidence="1" id="KW-1133">Transmembrane helix</keyword>
<keyword evidence="1" id="KW-0472">Membrane</keyword>
<dbReference type="NCBIfam" id="NF040945">
    <property type="entry name" value="CCC_membrane"/>
    <property type="match status" value="1"/>
</dbReference>
<accession>A0ABP1FDY0</accession>
<dbReference type="Proteomes" id="UP001497602">
    <property type="component" value="Unassembled WGS sequence"/>
</dbReference>
<comment type="caution">
    <text evidence="2">The sequence shown here is derived from an EMBL/GenBank/DDBJ whole genome shotgun (WGS) entry which is preliminary data.</text>
</comment>
<dbReference type="EMBL" id="CAXJRC010000041">
    <property type="protein sequence ID" value="CAL2107528.1"/>
    <property type="molecule type" value="Genomic_DNA"/>
</dbReference>
<keyword evidence="1" id="KW-0812">Transmembrane</keyword>
<protein>
    <recommendedName>
        <fullName evidence="4">Interferon-induced transmembrane protein</fullName>
    </recommendedName>
</protein>
<evidence type="ECO:0000256" key="1">
    <source>
        <dbReference type="SAM" id="Phobius"/>
    </source>
</evidence>
<evidence type="ECO:0000313" key="2">
    <source>
        <dbReference type="EMBL" id="CAL2107528.1"/>
    </source>
</evidence>
<organism evidence="2 3">
    <name type="scientific">Tenacibaculum vairaonense</name>
    <dbReference type="NCBI Taxonomy" id="3137860"/>
    <lineage>
        <taxon>Bacteria</taxon>
        <taxon>Pseudomonadati</taxon>
        <taxon>Bacteroidota</taxon>
        <taxon>Flavobacteriia</taxon>
        <taxon>Flavobacteriales</taxon>
        <taxon>Flavobacteriaceae</taxon>
        <taxon>Tenacibaculum</taxon>
    </lineage>
</organism>
<reference evidence="2 3" key="1">
    <citation type="submission" date="2024-05" db="EMBL/GenBank/DDBJ databases">
        <authorList>
            <person name="Duchaud E."/>
        </authorList>
    </citation>
    <scope>NUCLEOTIDE SEQUENCE [LARGE SCALE GENOMIC DNA]</scope>
    <source>
        <strain evidence="2">Ena-SAMPLE-TAB-13-05-2024-13:56:06:370-140305</strain>
    </source>
</reference>
<evidence type="ECO:0000313" key="3">
    <source>
        <dbReference type="Proteomes" id="UP001497602"/>
    </source>
</evidence>
<feature type="transmembrane region" description="Helical" evidence="1">
    <location>
        <begin position="60"/>
        <end position="80"/>
    </location>
</feature>